<comment type="caution">
    <text evidence="1">The sequence shown here is derived from an EMBL/GenBank/DDBJ whole genome shotgun (WGS) entry which is preliminary data.</text>
</comment>
<organism evidence="1 2">
    <name type="scientific">Arcticibacter svalbardensis MN12-7</name>
    <dbReference type="NCBI Taxonomy" id="1150600"/>
    <lineage>
        <taxon>Bacteria</taxon>
        <taxon>Pseudomonadati</taxon>
        <taxon>Bacteroidota</taxon>
        <taxon>Sphingobacteriia</taxon>
        <taxon>Sphingobacteriales</taxon>
        <taxon>Sphingobacteriaceae</taxon>
        <taxon>Arcticibacter</taxon>
    </lineage>
</organism>
<sequence length="40" mass="4466">MRSGTSSLLQKIGMLKTAFLHDKKGLPIFKDTPLLCYTLV</sequence>
<dbReference type="AlphaFoldDB" id="R9GN56"/>
<accession>R9GN56</accession>
<dbReference type="Proteomes" id="UP000014174">
    <property type="component" value="Unassembled WGS sequence"/>
</dbReference>
<name>R9GN56_9SPHI</name>
<gene>
    <name evidence="1" type="ORF">ADIARSV_3565</name>
</gene>
<proteinExistence type="predicted"/>
<dbReference type="EMBL" id="AQPN01000121">
    <property type="protein sequence ID" value="EOR93267.1"/>
    <property type="molecule type" value="Genomic_DNA"/>
</dbReference>
<reference evidence="1 2" key="1">
    <citation type="journal article" date="2013" name="Genome Announc.">
        <title>Draft Genome Sequence of Arcticibacter svalbardensis Strain MN12-7T, a Member of the Family Sphingobacteriaceae Isolated from an Arctic Soil Sample.</title>
        <authorList>
            <person name="Shivaji S."/>
            <person name="Ara S."/>
            <person name="Prasad S."/>
            <person name="Manasa B.P."/>
            <person name="Begum Z."/>
            <person name="Singh A."/>
            <person name="Kumar Pinnaka A."/>
        </authorList>
    </citation>
    <scope>NUCLEOTIDE SEQUENCE [LARGE SCALE GENOMIC DNA]</scope>
    <source>
        <strain evidence="1 2">MN12-7</strain>
    </source>
</reference>
<protein>
    <submittedName>
        <fullName evidence="1">Uncharacterized protein</fullName>
    </submittedName>
</protein>
<dbReference type="STRING" id="1150600.ADIARSV_3565"/>
<keyword evidence="2" id="KW-1185">Reference proteome</keyword>
<evidence type="ECO:0000313" key="2">
    <source>
        <dbReference type="Proteomes" id="UP000014174"/>
    </source>
</evidence>
<evidence type="ECO:0000313" key="1">
    <source>
        <dbReference type="EMBL" id="EOR93267.1"/>
    </source>
</evidence>